<dbReference type="PRINTS" id="PR00313">
    <property type="entry name" value="CABNDNGRPT"/>
</dbReference>
<name>A0ABT0Q5V8_9RHOB</name>
<keyword evidence="6" id="KW-0843">Virulence</keyword>
<evidence type="ECO:0000256" key="1">
    <source>
        <dbReference type="ARBA" id="ARBA00004370"/>
    </source>
</evidence>
<dbReference type="InterPro" id="IPR050557">
    <property type="entry name" value="RTX_toxin/Mannuronan_C5-epim"/>
</dbReference>
<evidence type="ECO:0000256" key="8">
    <source>
        <dbReference type="SAM" id="MobiDB-lite"/>
    </source>
</evidence>
<dbReference type="InterPro" id="IPR001343">
    <property type="entry name" value="Hemolysn_Ca-bd"/>
</dbReference>
<comment type="caution">
    <text evidence="9">The sequence shown here is derived from an EMBL/GenBank/DDBJ whole genome shotgun (WGS) entry which is preliminary data.</text>
</comment>
<keyword evidence="5" id="KW-0677">Repeat</keyword>
<organism evidence="9 10">
    <name type="scientific">Ruegeria spongiae</name>
    <dbReference type="NCBI Taxonomy" id="2942209"/>
    <lineage>
        <taxon>Bacteria</taxon>
        <taxon>Pseudomonadati</taxon>
        <taxon>Pseudomonadota</taxon>
        <taxon>Alphaproteobacteria</taxon>
        <taxon>Rhodobacterales</taxon>
        <taxon>Roseobacteraceae</taxon>
        <taxon>Ruegeria</taxon>
    </lineage>
</organism>
<dbReference type="Pfam" id="PF00353">
    <property type="entry name" value="HemolysinCabind"/>
    <property type="match status" value="5"/>
</dbReference>
<dbReference type="SUPFAM" id="SSF51120">
    <property type="entry name" value="beta-Roll"/>
    <property type="match status" value="4"/>
</dbReference>
<dbReference type="InterPro" id="IPR003995">
    <property type="entry name" value="RTX_toxin_determinant-A"/>
</dbReference>
<dbReference type="InterPro" id="IPR018511">
    <property type="entry name" value="Hemolysin-typ_Ca-bd_CS"/>
</dbReference>
<keyword evidence="10" id="KW-1185">Reference proteome</keyword>
<dbReference type="EMBL" id="JAMFMB010000025">
    <property type="protein sequence ID" value="MCL6285249.1"/>
    <property type="molecule type" value="Genomic_DNA"/>
</dbReference>
<proteinExistence type="predicted"/>
<evidence type="ECO:0008006" key="11">
    <source>
        <dbReference type="Google" id="ProtNLM"/>
    </source>
</evidence>
<evidence type="ECO:0000256" key="6">
    <source>
        <dbReference type="ARBA" id="ARBA00023026"/>
    </source>
</evidence>
<dbReference type="PRINTS" id="PR01488">
    <property type="entry name" value="RTXTOXINA"/>
</dbReference>
<dbReference type="Gene3D" id="2.60.40.2700">
    <property type="match status" value="1"/>
</dbReference>
<protein>
    <recommendedName>
        <fullName evidence="11">Calcium-binding protein</fullName>
    </recommendedName>
</protein>
<evidence type="ECO:0000256" key="3">
    <source>
        <dbReference type="ARBA" id="ARBA00022525"/>
    </source>
</evidence>
<gene>
    <name evidence="9" type="ORF">M3P21_17100</name>
</gene>
<comment type="subcellular location">
    <subcellularLocation>
        <location evidence="1">Membrane</location>
    </subcellularLocation>
    <subcellularLocation>
        <location evidence="2">Secreted</location>
    </subcellularLocation>
</comment>
<dbReference type="InterPro" id="IPR011049">
    <property type="entry name" value="Serralysin-like_metalloprot_C"/>
</dbReference>
<evidence type="ECO:0000256" key="2">
    <source>
        <dbReference type="ARBA" id="ARBA00004613"/>
    </source>
</evidence>
<keyword evidence="3" id="KW-0964">Secreted</keyword>
<evidence type="ECO:0000313" key="9">
    <source>
        <dbReference type="EMBL" id="MCL6285249.1"/>
    </source>
</evidence>
<reference evidence="9" key="1">
    <citation type="submission" date="2022-05" db="EMBL/GenBank/DDBJ databases">
        <authorList>
            <person name="Park J.-S."/>
        </authorList>
    </citation>
    <scope>NUCLEOTIDE SEQUENCE</scope>
    <source>
        <strain evidence="9">2012CJ41-6</strain>
    </source>
</reference>
<evidence type="ECO:0000256" key="4">
    <source>
        <dbReference type="ARBA" id="ARBA00022656"/>
    </source>
</evidence>
<dbReference type="Gene3D" id="2.150.10.10">
    <property type="entry name" value="Serralysin-like metalloprotease, C-terminal"/>
    <property type="match status" value="4"/>
</dbReference>
<keyword evidence="4" id="KW-0800">Toxin</keyword>
<accession>A0ABT0Q5V8</accession>
<sequence length="578" mass="59897">MKLGSDGELVATDYVIDTLHSRFGGVQAVAMLETGGHVFVVAGGSDDGFSLFSLLPNGRLVHAATLVHCIGLGLEDVTALEIVRVGDELQIFAASEGADGLSQFTVPLDTLGQVIRDTDPAGQILAGTAGDDVILASPGGLRDWIRGAGGDDTLVAGSGGSDLTGGAGRDVFVIGVGESGHHIRDFEPGRDRLDLGSLPFLRSSMQLDYQRLADGALLQYADTDIRVTSASGRSLALSELWPGRIFAHVDHYPVGEQTPGRTKVKTGSAGADRIKSTADNEEVTLGAGADVFALTWNMGADTVTDFDPSEDLLDFSVFTAAERAVILSSQSGADRILRMPDASLLTLQGVGVNAAPTGDVSWHGWVGQGKILRADISTLHDADGVTSVTYQWYRDGQKIPGATGNAYKLIYADVGHGITVLVSYLDRLGTYETVRSASTGPVVKPRITNQTGENISGSAGRDFIISGDGRDTVAGFSGNDTLWGGAHADSLLGGLGHDIIRGGVDNDTVFGGIGDDMLEGNGGLDQLFGGDGQDWISGGSSRDTLIGGGGRDTLKGEDHADSLSGGAGADELWGGQGR</sequence>
<feature type="compositionally biased region" description="Basic and acidic residues" evidence="8">
    <location>
        <begin position="552"/>
        <end position="561"/>
    </location>
</feature>
<dbReference type="RefSeq" id="WP_249711853.1">
    <property type="nucleotide sequence ID" value="NZ_JAMFMB010000025.1"/>
</dbReference>
<feature type="region of interest" description="Disordered" evidence="8">
    <location>
        <begin position="538"/>
        <end position="578"/>
    </location>
</feature>
<evidence type="ECO:0000256" key="7">
    <source>
        <dbReference type="ARBA" id="ARBA00023136"/>
    </source>
</evidence>
<evidence type="ECO:0000313" key="10">
    <source>
        <dbReference type="Proteomes" id="UP001203880"/>
    </source>
</evidence>
<dbReference type="Proteomes" id="UP001203880">
    <property type="component" value="Unassembled WGS sequence"/>
</dbReference>
<dbReference type="PANTHER" id="PTHR38340">
    <property type="entry name" value="S-LAYER PROTEIN"/>
    <property type="match status" value="1"/>
</dbReference>
<dbReference type="PANTHER" id="PTHR38340:SF1">
    <property type="entry name" value="S-LAYER PROTEIN"/>
    <property type="match status" value="1"/>
</dbReference>
<evidence type="ECO:0000256" key="5">
    <source>
        <dbReference type="ARBA" id="ARBA00022737"/>
    </source>
</evidence>
<keyword evidence="7" id="KW-0472">Membrane</keyword>
<dbReference type="PROSITE" id="PS00330">
    <property type="entry name" value="HEMOLYSIN_CALCIUM"/>
    <property type="match status" value="2"/>
</dbReference>